<dbReference type="SUPFAM" id="SSF51735">
    <property type="entry name" value="NAD(P)-binding Rossmann-fold domains"/>
    <property type="match status" value="1"/>
</dbReference>
<name>A0A6G6GIP3_9FLAO</name>
<evidence type="ECO:0000313" key="5">
    <source>
        <dbReference type="Proteomes" id="UP000505306"/>
    </source>
</evidence>
<keyword evidence="5" id="KW-1185">Reference proteome</keyword>
<protein>
    <submittedName>
        <fullName evidence="4">SDR family oxidoreductase</fullName>
    </submittedName>
</protein>
<dbReference type="Pfam" id="PF00106">
    <property type="entry name" value="adh_short"/>
    <property type="match status" value="1"/>
</dbReference>
<evidence type="ECO:0000259" key="3">
    <source>
        <dbReference type="SMART" id="SM00822"/>
    </source>
</evidence>
<reference evidence="4 5" key="1">
    <citation type="submission" date="2020-02" db="EMBL/GenBank/DDBJ databases">
        <title>Complete genome sequence of Flavobacteriaceae bacterium.</title>
        <authorList>
            <person name="Kim S.-J."/>
            <person name="Kim Y.-S."/>
            <person name="Kim K.-H."/>
        </authorList>
    </citation>
    <scope>NUCLEOTIDE SEQUENCE [LARGE SCALE GENOMIC DNA]</scope>
    <source>
        <strain evidence="4 5">RR4-40</strain>
    </source>
</reference>
<evidence type="ECO:0000313" key="4">
    <source>
        <dbReference type="EMBL" id="QIE58445.1"/>
    </source>
</evidence>
<dbReference type="SMART" id="SM00822">
    <property type="entry name" value="PKS_KR"/>
    <property type="match status" value="1"/>
</dbReference>
<dbReference type="FunFam" id="3.40.50.720:FF:000084">
    <property type="entry name" value="Short-chain dehydrogenase reductase"/>
    <property type="match status" value="1"/>
</dbReference>
<comment type="similarity">
    <text evidence="1 2">Belongs to the short-chain dehydrogenases/reductases (SDR) family.</text>
</comment>
<dbReference type="AlphaFoldDB" id="A0A6G6GIP3"/>
<dbReference type="InterPro" id="IPR020904">
    <property type="entry name" value="Sc_DH/Rdtase_CS"/>
</dbReference>
<dbReference type="EMBL" id="CP049057">
    <property type="protein sequence ID" value="QIE58445.1"/>
    <property type="molecule type" value="Genomic_DNA"/>
</dbReference>
<dbReference type="KEGG" id="mgel:G5B37_02355"/>
<dbReference type="PROSITE" id="PS00061">
    <property type="entry name" value="ADH_SHORT"/>
    <property type="match status" value="1"/>
</dbReference>
<dbReference type="Proteomes" id="UP000505306">
    <property type="component" value="Chromosome"/>
</dbReference>
<dbReference type="NCBIfam" id="NF005594">
    <property type="entry name" value="PRK07326.1"/>
    <property type="match status" value="1"/>
</dbReference>
<dbReference type="Gene3D" id="3.40.50.720">
    <property type="entry name" value="NAD(P)-binding Rossmann-like Domain"/>
    <property type="match status" value="1"/>
</dbReference>
<dbReference type="GO" id="GO:0032787">
    <property type="term" value="P:monocarboxylic acid metabolic process"/>
    <property type="evidence" value="ECO:0007669"/>
    <property type="project" value="UniProtKB-ARBA"/>
</dbReference>
<dbReference type="InterPro" id="IPR057326">
    <property type="entry name" value="KR_dom"/>
</dbReference>
<dbReference type="InterPro" id="IPR036291">
    <property type="entry name" value="NAD(P)-bd_dom_sf"/>
</dbReference>
<dbReference type="PRINTS" id="PR00080">
    <property type="entry name" value="SDRFAMILY"/>
</dbReference>
<evidence type="ECO:0000256" key="2">
    <source>
        <dbReference type="RuleBase" id="RU000363"/>
    </source>
</evidence>
<feature type="domain" description="Ketoreductase" evidence="3">
    <location>
        <begin position="7"/>
        <end position="194"/>
    </location>
</feature>
<evidence type="ECO:0000256" key="1">
    <source>
        <dbReference type="ARBA" id="ARBA00006484"/>
    </source>
</evidence>
<accession>A0A6G6GIP3</accession>
<organism evidence="4 5">
    <name type="scientific">Rasiella rasia</name>
    <dbReference type="NCBI Taxonomy" id="2744027"/>
    <lineage>
        <taxon>Bacteria</taxon>
        <taxon>Pseudomonadati</taxon>
        <taxon>Bacteroidota</taxon>
        <taxon>Flavobacteriia</taxon>
        <taxon>Flavobacteriales</taxon>
        <taxon>Flavobacteriaceae</taxon>
        <taxon>Rasiella</taxon>
    </lineage>
</organism>
<gene>
    <name evidence="4" type="ORF">G5B37_02355</name>
</gene>
<dbReference type="InterPro" id="IPR050259">
    <property type="entry name" value="SDR"/>
</dbReference>
<dbReference type="PANTHER" id="PTHR42879:SF2">
    <property type="entry name" value="3-OXOACYL-[ACYL-CARRIER-PROTEIN] REDUCTASE FABG"/>
    <property type="match status" value="1"/>
</dbReference>
<dbReference type="InterPro" id="IPR002347">
    <property type="entry name" value="SDR_fam"/>
</dbReference>
<dbReference type="PRINTS" id="PR00081">
    <property type="entry name" value="GDHRDH"/>
</dbReference>
<dbReference type="PANTHER" id="PTHR42879">
    <property type="entry name" value="3-OXOACYL-(ACYL-CARRIER-PROTEIN) REDUCTASE"/>
    <property type="match status" value="1"/>
</dbReference>
<dbReference type="RefSeq" id="WP_164678451.1">
    <property type="nucleotide sequence ID" value="NZ_CP049057.1"/>
</dbReference>
<sequence length="243" mass="25892">MENIVGKVALITGGTKGIGYGIAEALLKQGVNVAITSRSQDAANSAAKKLNDYGNDSVYAIGIAADVRSYESQEQAVRATVSEFGKLDVVVANAGLGHFGSIEEMSVEHWNEVIDTNLTGAFYSLKSSVAALKETKGYYISISSLAGTNFFEGGTAYNASKFGVTGFTQAAMLDLRKHEIKVSTIMPGSVSTHFNGNNPSEEGAWKIQIEDIGKLVVDLLQMNPRTLPSKIEVRPTVPPSARK</sequence>
<proteinExistence type="inferred from homology"/>